<dbReference type="EMBL" id="JACHJJ010000003">
    <property type="protein sequence ID" value="MBB5962009.1"/>
    <property type="molecule type" value="Genomic_DNA"/>
</dbReference>
<dbReference type="NCBIfam" id="TIGR01643">
    <property type="entry name" value="YD_repeat_2x"/>
    <property type="match status" value="8"/>
</dbReference>
<dbReference type="NCBIfam" id="TIGR03696">
    <property type="entry name" value="Rhs_assc_core"/>
    <property type="match status" value="1"/>
</dbReference>
<feature type="domain" description="DUF6973" evidence="4">
    <location>
        <begin position="2129"/>
        <end position="2198"/>
    </location>
</feature>
<keyword evidence="1" id="KW-0677">Repeat</keyword>
<feature type="domain" description="Teneurin-like YD-shell" evidence="5">
    <location>
        <begin position="1050"/>
        <end position="1195"/>
    </location>
</feature>
<dbReference type="Pfam" id="PF20148">
    <property type="entry name" value="DUF6531"/>
    <property type="match status" value="1"/>
</dbReference>
<dbReference type="InterPro" id="IPR056823">
    <property type="entry name" value="TEN-like_YD-shell"/>
</dbReference>
<gene>
    <name evidence="6" type="ORF">FHS22_001268</name>
</gene>
<dbReference type="PANTHER" id="PTHR32305:SF15">
    <property type="entry name" value="PROTEIN RHSA-RELATED"/>
    <property type="match status" value="1"/>
</dbReference>
<dbReference type="CDD" id="cd00110">
    <property type="entry name" value="LamG"/>
    <property type="match status" value="1"/>
</dbReference>
<evidence type="ECO:0000259" key="3">
    <source>
        <dbReference type="Pfam" id="PF20148"/>
    </source>
</evidence>
<evidence type="ECO:0000259" key="4">
    <source>
        <dbReference type="Pfam" id="PF22322"/>
    </source>
</evidence>
<dbReference type="InterPro" id="IPR045351">
    <property type="entry name" value="DUF6531"/>
</dbReference>
<dbReference type="InterPro" id="IPR013783">
    <property type="entry name" value="Ig-like_fold"/>
</dbReference>
<dbReference type="InterPro" id="IPR050708">
    <property type="entry name" value="T6SS_VgrG/RHS"/>
</dbReference>
<reference evidence="6 7" key="1">
    <citation type="submission" date="2020-08" db="EMBL/GenBank/DDBJ databases">
        <title>Genomic Encyclopedia of Type Strains, Phase III (KMG-III): the genomes of soil and plant-associated and newly described type strains.</title>
        <authorList>
            <person name="Whitman W."/>
        </authorList>
    </citation>
    <scope>NUCLEOTIDE SEQUENCE [LARGE SCALE GENOMIC DNA]</scope>
    <source>
        <strain evidence="6 7">CECT 3303</strain>
    </source>
</reference>
<sequence length="2258" mass="242298">MLVDSRTPLLVAGAYSTQGGYALRYTFKVCDTEAMSGDGCSSSGELGNDVNDWRVPEAKKLAWSKQYWWTVTVKDTGNGLSTTSPVHSFTTGVRQPAITSQLATRGVDGQEFGQVAGNYTTTSTDATVASAGPPLSIVRSYNSMDPRKDGLFGAGWSTRFDMKIRTETAGTVNTLLVTYPDGRQVRFAANGDGSFQPPPGMYATLAEVSGGGWKLMDKSSTVYLFDAQGRLTKITDLYGRSVELEHAADGRLSKVGGSDGRFLTFTWDGAHVASVSTPPVDGKALTWTYHYQGDQLTGVCAPVAAPNCTAIAYGDGSLYRSGVLDSDALGYWRLNETSGTTAADSGWGTGAATYRSATLAQPGALAGTADTSAKFSGGGKLTLPPDSLARLQGAASFETWFKTTSPGTVLSVGSGAGLLYVGNDGKLRGQLRRVQGSTPIAPITSAGVVNDGTWHHVVLTLTGTEQKMFLDGQQAGVLTGTPATGWPNTAVVGTGTISGTWPSAPASGAFPFNGQIDEVALYAKPLTAAEVQGHYAARAAVPYKLTKITLPSGRVWASNAYDAATDRIAGHTDAHGGVWKIGAPQYDASTGRSTVVVTDPKNGTLTYVHDAWRGYRIISETDQLGKSTTYEYDTGGFLSKVVDRNGNATTMINDKRGNLIGRNRCRDASTCFWEWFNYEEHLDKPFDPRNDQIRAHLDARSASFMDDTYSKRWWYDDKGQLTLETWPKSVGGEWWGIAYEYTTGSEPAVGGGTTPAGLVKLRHHPLGEEETYRYTADGDLAEETTRSGLKIRYERDPLGRVISRTEISAAHPDGVSTRFAYDSLGRLLTGTAPGVKNEVTGVVHTAQTRFTYDADGNKLTETVADLTGGDAERKVTYTYDTAGRVETVTDPEGGVSRTSWDATGARTSSTDPMGTVVTYAYTKRGELTSTTLKNWTGSPVAPQAARDVVLESRAYDPGGRLATQVDAMGRKTSYTYFADNLLSQVIADDVRLNGSTTAADVVMEANTYDAAGNLTRQVSGGGKVRTDNVYDAASRLTSTTFDPAGLKRTTAFTYDNGNNVTKKTSTGAGGDRSESVEYAYNAAGQTTRQTVENGDTDLVSTWTYDERGLLVKQTDPRGNADGATASDFTTTMRYDALGRLVEATAPKVKIEKNGSAADGTPTVRFGYDTAGLQTHATDAEGRTVTSAFDKAGRLTSTTAPAYTPPGGQAITPKTSVGYDAAGRQTSVTDPRGYVTTTEYDALGRPVRMTEPGPSGPGGVRVAEFDLLGEQLAVIDPTGARSEATYDDLGRTITQTVIERKPTTAALTTKLTYDTAGNLTQSVAPGSKTTRYTVNAAGQVTAVTDPNNNTTTLAYDPFGRESKVTDALGNATEATYDLAGRKIAAKDLDGTGAVVRSFGFGYDPAGNPTRTTSAEGHVTRREFDALGRMTSLIEPVSADKSITTTFGYDATGARTRLTDGRGHATWTSYNSLGLAESVIEPVTAAHPEAADRTWTQVYDAAGNNVSTLQPGGVRIDRTFDHLGRMTKETGTGAAVETPERSYTYDAAGRPSAIGDYGLEYNDRGLLTKLTKATAQVAAYSYDALGNPTQRVDPTGTSTFTWDNASRLKTATDPVTGRTFTYGYDNADRLTSQTSANPVNAQSFTYDAIDRPVSQTLTSSSGAELAKIVYGWDKDDNLTSKTTSGTAGAGSNSYGYDHAGRLTSWTGPDNKTVDYAWDDSGNRIKAGDQTFTYDERNRLTSGGGVDYTYSPRGTLATETKDGTTKNLVFDAFDRLITDGETSYGYDALGRMTSRTKGISQQRFTYSGLSNDISVIADGSGAIQARYGRDVAGGLLSMHEGDSPALAVMNDLHGDVVGTFTGTALVDSTAYDPFGQVTHTSGTKRSLGYQGEYTDPDTGKVNMHARWYQPGTGAFTSRDDWTLDPNPSVQANRYTYGNASPLTGTDPTGHETINPINDGTAGSVCGIDGICHETDVHAQWWSAYVQSPEYLERQPLIDEEEARRINYMVNGREAPKGYWSESHEVRDAYLAMYSIYKSDAQLAKNWSTLKRINEELNQGNRSTGSTSDGGARAARCVACAGKNSRKRIAAPPKSKDDNDWLQWLRTVGVCGKHGLVVCGQVALISAHSMTLASKINNDSNRENAVRHFTWMVAMAIVTGERVARDVAEAHEAGTGKSMQHDSVRDQLNNEVSLRYARDNKSDLLWEYWSAPIGQGISHLVNHLWGIAHRKYDNDDFAKVVKNNTTKIWEIWQGGRVVWRGV</sequence>
<dbReference type="Pfam" id="PF13385">
    <property type="entry name" value="Laminin_G_3"/>
    <property type="match status" value="1"/>
</dbReference>
<organism evidence="6 7">
    <name type="scientific">Planomonospora venezuelensis</name>
    <dbReference type="NCBI Taxonomy" id="1999"/>
    <lineage>
        <taxon>Bacteria</taxon>
        <taxon>Bacillati</taxon>
        <taxon>Actinomycetota</taxon>
        <taxon>Actinomycetes</taxon>
        <taxon>Streptosporangiales</taxon>
        <taxon>Streptosporangiaceae</taxon>
        <taxon>Planomonospora</taxon>
    </lineage>
</organism>
<evidence type="ECO:0000256" key="2">
    <source>
        <dbReference type="SAM" id="MobiDB-lite"/>
    </source>
</evidence>
<evidence type="ECO:0000313" key="6">
    <source>
        <dbReference type="EMBL" id="MBB5962009.1"/>
    </source>
</evidence>
<dbReference type="Gene3D" id="2.60.40.10">
    <property type="entry name" value="Immunoglobulins"/>
    <property type="match status" value="1"/>
</dbReference>
<dbReference type="InterPro" id="IPR006530">
    <property type="entry name" value="YD"/>
</dbReference>
<evidence type="ECO:0000313" key="7">
    <source>
        <dbReference type="Proteomes" id="UP000562352"/>
    </source>
</evidence>
<name>A0A841CXH3_PLAVE</name>
<dbReference type="InterPro" id="IPR013320">
    <property type="entry name" value="ConA-like_dom_sf"/>
</dbReference>
<feature type="compositionally biased region" description="Polar residues" evidence="2">
    <location>
        <begin position="896"/>
        <end position="909"/>
    </location>
</feature>
<evidence type="ECO:0000259" key="5">
    <source>
        <dbReference type="Pfam" id="PF25023"/>
    </source>
</evidence>
<proteinExistence type="predicted"/>
<dbReference type="GO" id="GO:0005975">
    <property type="term" value="P:carbohydrate metabolic process"/>
    <property type="evidence" value="ECO:0007669"/>
    <property type="project" value="UniProtKB-ARBA"/>
</dbReference>
<feature type="domain" description="Teneurin-like YD-shell" evidence="5">
    <location>
        <begin position="1676"/>
        <end position="1935"/>
    </location>
</feature>
<comment type="caution">
    <text evidence="6">The sequence shown here is derived from an EMBL/GenBank/DDBJ whole genome shotgun (WGS) entry which is preliminary data.</text>
</comment>
<dbReference type="InterPro" id="IPR054246">
    <property type="entry name" value="DUF6973"/>
</dbReference>
<dbReference type="Proteomes" id="UP000562352">
    <property type="component" value="Unassembled WGS sequence"/>
</dbReference>
<dbReference type="Gene3D" id="2.60.120.200">
    <property type="match status" value="1"/>
</dbReference>
<dbReference type="Gene3D" id="2.180.10.10">
    <property type="entry name" value="RHS repeat-associated core"/>
    <property type="match status" value="5"/>
</dbReference>
<dbReference type="InterPro" id="IPR022385">
    <property type="entry name" value="Rhs_assc_core"/>
</dbReference>
<dbReference type="InterPro" id="IPR031325">
    <property type="entry name" value="RHS_repeat"/>
</dbReference>
<feature type="region of interest" description="Disordered" evidence="2">
    <location>
        <begin position="890"/>
        <end position="909"/>
    </location>
</feature>
<keyword evidence="7" id="KW-1185">Reference proteome</keyword>
<evidence type="ECO:0000256" key="1">
    <source>
        <dbReference type="ARBA" id="ARBA00022737"/>
    </source>
</evidence>
<dbReference type="Pfam" id="PF22322">
    <property type="entry name" value="DUF6973"/>
    <property type="match status" value="1"/>
</dbReference>
<dbReference type="Pfam" id="PF05593">
    <property type="entry name" value="RHS_repeat"/>
    <property type="match status" value="7"/>
</dbReference>
<dbReference type="PANTHER" id="PTHR32305">
    <property type="match status" value="1"/>
</dbReference>
<feature type="domain" description="DUF6531" evidence="3">
    <location>
        <begin position="116"/>
        <end position="187"/>
    </location>
</feature>
<accession>A0A841CXH3</accession>
<dbReference type="InterPro" id="IPR001791">
    <property type="entry name" value="Laminin_G"/>
</dbReference>
<dbReference type="Pfam" id="PF25023">
    <property type="entry name" value="TEN_YD-shell"/>
    <property type="match status" value="2"/>
</dbReference>
<dbReference type="SUPFAM" id="SSF49899">
    <property type="entry name" value="Concanavalin A-like lectins/glucanases"/>
    <property type="match status" value="1"/>
</dbReference>
<protein>
    <submittedName>
        <fullName evidence="6">RHS repeat-associated protein</fullName>
    </submittedName>
</protein>